<protein>
    <recommendedName>
        <fullName evidence="4">F-box domain-containing protein</fullName>
    </recommendedName>
</protein>
<dbReference type="AlphaFoldDB" id="A0A067TRL8"/>
<name>A0A067TRL8_GALM3</name>
<organism evidence="2 3">
    <name type="scientific">Galerina marginata (strain CBS 339.88)</name>
    <dbReference type="NCBI Taxonomy" id="685588"/>
    <lineage>
        <taxon>Eukaryota</taxon>
        <taxon>Fungi</taxon>
        <taxon>Dikarya</taxon>
        <taxon>Basidiomycota</taxon>
        <taxon>Agaricomycotina</taxon>
        <taxon>Agaricomycetes</taxon>
        <taxon>Agaricomycetidae</taxon>
        <taxon>Agaricales</taxon>
        <taxon>Agaricineae</taxon>
        <taxon>Strophariaceae</taxon>
        <taxon>Galerina</taxon>
    </lineage>
</organism>
<accession>A0A067TRL8</accession>
<evidence type="ECO:0008006" key="4">
    <source>
        <dbReference type="Google" id="ProtNLM"/>
    </source>
</evidence>
<evidence type="ECO:0000313" key="3">
    <source>
        <dbReference type="Proteomes" id="UP000027222"/>
    </source>
</evidence>
<dbReference type="OrthoDB" id="3258555at2759"/>
<gene>
    <name evidence="2" type="ORF">GALMADRAFT_132480</name>
</gene>
<proteinExistence type="predicted"/>
<dbReference type="HOGENOM" id="CLU_030668_0_0_1"/>
<reference evidence="3" key="1">
    <citation type="journal article" date="2014" name="Proc. Natl. Acad. Sci. U.S.A.">
        <title>Extensive sampling of basidiomycete genomes demonstrates inadequacy of the white-rot/brown-rot paradigm for wood decay fungi.</title>
        <authorList>
            <person name="Riley R."/>
            <person name="Salamov A.A."/>
            <person name="Brown D.W."/>
            <person name="Nagy L.G."/>
            <person name="Floudas D."/>
            <person name="Held B.W."/>
            <person name="Levasseur A."/>
            <person name="Lombard V."/>
            <person name="Morin E."/>
            <person name="Otillar R."/>
            <person name="Lindquist E.A."/>
            <person name="Sun H."/>
            <person name="LaButti K.M."/>
            <person name="Schmutz J."/>
            <person name="Jabbour D."/>
            <person name="Luo H."/>
            <person name="Baker S.E."/>
            <person name="Pisabarro A.G."/>
            <person name="Walton J.D."/>
            <person name="Blanchette R.A."/>
            <person name="Henrissat B."/>
            <person name="Martin F."/>
            <person name="Cullen D."/>
            <person name="Hibbett D.S."/>
            <person name="Grigoriev I.V."/>
        </authorList>
    </citation>
    <scope>NUCLEOTIDE SEQUENCE [LARGE SCALE GENOMIC DNA]</scope>
    <source>
        <strain evidence="3">CBS 339.88</strain>
    </source>
</reference>
<dbReference type="EMBL" id="KL142367">
    <property type="protein sequence ID" value="KDR85836.1"/>
    <property type="molecule type" value="Genomic_DNA"/>
</dbReference>
<sequence length="536" mass="60818">MDASISVQGGAEVARLKREIRTLKIQNEDLLYALADSKDELDASLRTMNEISSLRKPFSQPPPEILQMIFERAIPPHFFIDSSFSFLPNSLWCQVQEQKHALLNVCRAWYRIGLPFLYANVSIRRIPQLLNLLRTLSNSSPNLNLKEIIRTVEILCPIPVSYGHRFEQQLQVLFAICPRISSCSFVSQVSPLGLPPSVLFCALVLNVTHLKLNEGVELDTLRNILQLVSPYIVSLSLYSPSAVRDKSITIPDINFNYLEDLSLWAGGDGSAFIHKWNMPCLRRLTFDGNFGDEELKYFCDLYGATLQYLHFTRGYFCTWALTPGFPRFLQLRYSPIDFPDLSKSCPVLEHLVLPPFTRPLPYSGIKWLDVWVSENCPGELEQVRSEIQGANWPALKGVRLLPYSPPDNRHDLPLILPPTLVPTPMHTFSIQLSNLVIRHDVGEIRYIGPPRTGYLDNDDWDAFKDPENSDDEREEGNADKDSSDSSDGSYIAGESDSEESDFSYCSIDWNEGSPNQFRATIADWELENDSETDFLG</sequence>
<feature type="region of interest" description="Disordered" evidence="1">
    <location>
        <begin position="456"/>
        <end position="507"/>
    </location>
</feature>
<dbReference type="Proteomes" id="UP000027222">
    <property type="component" value="Unassembled WGS sequence"/>
</dbReference>
<keyword evidence="3" id="KW-1185">Reference proteome</keyword>
<evidence type="ECO:0000313" key="2">
    <source>
        <dbReference type="EMBL" id="KDR85836.1"/>
    </source>
</evidence>
<evidence type="ECO:0000256" key="1">
    <source>
        <dbReference type="SAM" id="MobiDB-lite"/>
    </source>
</evidence>